<sequence length="107" mass="11201">MTGPSVPLTRRRILHLARVLGLGGLGLGGLIAPAIGTARAAPPSPGKWVCTNADCDPYIYDPALGDPVNLADPHHPLPPGLAFEDLPAGWLCPNCGSPKSFFRPSKR</sequence>
<keyword evidence="5" id="KW-0408">Iron</keyword>
<keyword evidence="3" id="KW-0479">Metal-binding</keyword>
<dbReference type="InterPro" id="IPR006311">
    <property type="entry name" value="TAT_signal"/>
</dbReference>
<dbReference type="Gene3D" id="2.20.28.10">
    <property type="match status" value="1"/>
</dbReference>
<dbReference type="InterPro" id="IPR024934">
    <property type="entry name" value="Rubredoxin-like_dom"/>
</dbReference>
<feature type="domain" description="Rubredoxin-like" evidence="6">
    <location>
        <begin position="58"/>
        <end position="105"/>
    </location>
</feature>
<evidence type="ECO:0000313" key="8">
    <source>
        <dbReference type="Proteomes" id="UP000001929"/>
    </source>
</evidence>
<comment type="cofactor">
    <cofactor evidence="1">
        <name>Fe(3+)</name>
        <dbReference type="ChEBI" id="CHEBI:29034"/>
    </cofactor>
</comment>
<dbReference type="PANTHER" id="PTHR47627:SF1">
    <property type="entry name" value="RUBREDOXIN-1-RELATED"/>
    <property type="match status" value="1"/>
</dbReference>
<dbReference type="InterPro" id="IPR018527">
    <property type="entry name" value="Rubredoxin_Fe_BS"/>
</dbReference>
<dbReference type="InterPro" id="IPR050526">
    <property type="entry name" value="Rubredoxin_ET"/>
</dbReference>
<dbReference type="KEGG" id="rru:Rru_A3005"/>
<evidence type="ECO:0000256" key="3">
    <source>
        <dbReference type="ARBA" id="ARBA00022723"/>
    </source>
</evidence>
<dbReference type="GO" id="GO:0043448">
    <property type="term" value="P:alkane catabolic process"/>
    <property type="evidence" value="ECO:0007669"/>
    <property type="project" value="TreeGrafter"/>
</dbReference>
<dbReference type="EMBL" id="CP000230">
    <property type="protein sequence ID" value="ABC23800.1"/>
    <property type="molecule type" value="Genomic_DNA"/>
</dbReference>
<dbReference type="AlphaFoldDB" id="Q2RPZ5"/>
<evidence type="ECO:0000259" key="6">
    <source>
        <dbReference type="PROSITE" id="PS50903"/>
    </source>
</evidence>
<protein>
    <submittedName>
        <fullName evidence="7">Rubredoxin-type Fe(Cys)4 protein</fullName>
    </submittedName>
</protein>
<evidence type="ECO:0000256" key="1">
    <source>
        <dbReference type="ARBA" id="ARBA00001965"/>
    </source>
</evidence>
<dbReference type="EnsemblBacteria" id="ABC23800">
    <property type="protein sequence ID" value="ABC23800"/>
    <property type="gene ID" value="Rru_A3005"/>
</dbReference>
<dbReference type="PROSITE" id="PS00202">
    <property type="entry name" value="RUBREDOXIN"/>
    <property type="match status" value="1"/>
</dbReference>
<dbReference type="HOGENOM" id="CLU_2208040_0_0_5"/>
<keyword evidence="2" id="KW-0813">Transport</keyword>
<name>Q2RPZ5_RHORT</name>
<keyword evidence="8" id="KW-1185">Reference proteome</keyword>
<dbReference type="GO" id="GO:0005506">
    <property type="term" value="F:iron ion binding"/>
    <property type="evidence" value="ECO:0007669"/>
    <property type="project" value="InterPro"/>
</dbReference>
<dbReference type="PANTHER" id="PTHR47627">
    <property type="entry name" value="RUBREDOXIN"/>
    <property type="match status" value="1"/>
</dbReference>
<dbReference type="STRING" id="269796.Rru_A3005"/>
<evidence type="ECO:0000313" key="7">
    <source>
        <dbReference type="EMBL" id="ABC23800.1"/>
    </source>
</evidence>
<dbReference type="CDD" id="cd00730">
    <property type="entry name" value="rubredoxin"/>
    <property type="match status" value="1"/>
</dbReference>
<evidence type="ECO:0000256" key="5">
    <source>
        <dbReference type="ARBA" id="ARBA00023004"/>
    </source>
</evidence>
<dbReference type="Pfam" id="PF00301">
    <property type="entry name" value="Rubredoxin"/>
    <property type="match status" value="1"/>
</dbReference>
<gene>
    <name evidence="7" type="ordered locus">Rru_A3005</name>
</gene>
<dbReference type="PhylomeDB" id="Q2RPZ5"/>
<organism evidence="7 8">
    <name type="scientific">Rhodospirillum rubrum (strain ATCC 11170 / ATH 1.1.1 / DSM 467 / LMG 4362 / NCIMB 8255 / S1)</name>
    <dbReference type="NCBI Taxonomy" id="269796"/>
    <lineage>
        <taxon>Bacteria</taxon>
        <taxon>Pseudomonadati</taxon>
        <taxon>Pseudomonadota</taxon>
        <taxon>Alphaproteobacteria</taxon>
        <taxon>Rhodospirillales</taxon>
        <taxon>Rhodospirillaceae</taxon>
        <taxon>Rhodospirillum</taxon>
    </lineage>
</organism>
<dbReference type="Proteomes" id="UP000001929">
    <property type="component" value="Chromosome"/>
</dbReference>
<evidence type="ECO:0000256" key="2">
    <source>
        <dbReference type="ARBA" id="ARBA00022448"/>
    </source>
</evidence>
<dbReference type="SUPFAM" id="SSF57802">
    <property type="entry name" value="Rubredoxin-like"/>
    <property type="match status" value="1"/>
</dbReference>
<evidence type="ECO:0000256" key="4">
    <source>
        <dbReference type="ARBA" id="ARBA00022982"/>
    </source>
</evidence>
<dbReference type="InterPro" id="IPR024935">
    <property type="entry name" value="Rubredoxin_dom"/>
</dbReference>
<accession>Q2RPZ5</accession>
<dbReference type="GO" id="GO:0009055">
    <property type="term" value="F:electron transfer activity"/>
    <property type="evidence" value="ECO:0007669"/>
    <property type="project" value="TreeGrafter"/>
</dbReference>
<dbReference type="PROSITE" id="PS51318">
    <property type="entry name" value="TAT"/>
    <property type="match status" value="1"/>
</dbReference>
<dbReference type="PATRIC" id="fig|269796.9.peg.3113"/>
<proteinExistence type="predicted"/>
<dbReference type="RefSeq" id="WP_011390753.1">
    <property type="nucleotide sequence ID" value="NC_007643.1"/>
</dbReference>
<reference evidence="7 8" key="1">
    <citation type="journal article" date="2011" name="Stand. Genomic Sci.">
        <title>Complete genome sequence of Rhodospirillum rubrum type strain (S1).</title>
        <authorList>
            <person name="Munk A.C."/>
            <person name="Copeland A."/>
            <person name="Lucas S."/>
            <person name="Lapidus A."/>
            <person name="Del Rio T.G."/>
            <person name="Barry K."/>
            <person name="Detter J.C."/>
            <person name="Hammon N."/>
            <person name="Israni S."/>
            <person name="Pitluck S."/>
            <person name="Brettin T."/>
            <person name="Bruce D."/>
            <person name="Han C."/>
            <person name="Tapia R."/>
            <person name="Gilna P."/>
            <person name="Schmutz J."/>
            <person name="Larimer F."/>
            <person name="Land M."/>
            <person name="Kyrpides N.C."/>
            <person name="Mavromatis K."/>
            <person name="Richardson P."/>
            <person name="Rohde M."/>
            <person name="Goker M."/>
            <person name="Klenk H.P."/>
            <person name="Zhang Y."/>
            <person name="Roberts G.P."/>
            <person name="Reslewic S."/>
            <person name="Schwartz D.C."/>
        </authorList>
    </citation>
    <scope>NUCLEOTIDE SEQUENCE [LARGE SCALE GENOMIC DNA]</scope>
    <source>
        <strain evidence="8">ATCC 11170 / ATH 1.1.1 / DSM 467 / LMG 4362 / NCIMB 8255 / S1</strain>
    </source>
</reference>
<dbReference type="PROSITE" id="PS50903">
    <property type="entry name" value="RUBREDOXIN_LIKE"/>
    <property type="match status" value="1"/>
</dbReference>
<keyword evidence="4" id="KW-0249">Electron transport</keyword>